<proteinExistence type="predicted"/>
<sequence>MYPIMSLEYKVPRILWENLESVLYAQSKRYVMELAKRLGVPEKELLKRVLPTSDSLHVMIQDSQAESNQCKAYVQHDKMTVFCKKATAYQSEFCVYHRTTRMTVIDGTDPIIVQKVKDRNDMEPIWIQDNVLLNSNGNMVGKINRDQSIIKRFIVEVPKSE</sequence>
<dbReference type="AlphaFoldDB" id="A0A6C0KW64"/>
<dbReference type="EMBL" id="MN740969">
    <property type="protein sequence ID" value="QHU20568.1"/>
    <property type="molecule type" value="Genomic_DNA"/>
</dbReference>
<reference evidence="1" key="1">
    <citation type="journal article" date="2020" name="Nature">
        <title>Giant virus diversity and host interactions through global metagenomics.</title>
        <authorList>
            <person name="Schulz F."/>
            <person name="Roux S."/>
            <person name="Paez-Espino D."/>
            <person name="Jungbluth S."/>
            <person name="Walsh D.A."/>
            <person name="Denef V.J."/>
            <person name="McMahon K.D."/>
            <person name="Konstantinidis K.T."/>
            <person name="Eloe-Fadrosh E.A."/>
            <person name="Kyrpides N.C."/>
            <person name="Woyke T."/>
        </authorList>
    </citation>
    <scope>NUCLEOTIDE SEQUENCE</scope>
    <source>
        <strain evidence="1">GVMAG-S-3300013093-109</strain>
    </source>
</reference>
<protein>
    <submittedName>
        <fullName evidence="1">Uncharacterized protein</fullName>
    </submittedName>
</protein>
<evidence type="ECO:0000313" key="1">
    <source>
        <dbReference type="EMBL" id="QHU20568.1"/>
    </source>
</evidence>
<organism evidence="1">
    <name type="scientific">viral metagenome</name>
    <dbReference type="NCBI Taxonomy" id="1070528"/>
    <lineage>
        <taxon>unclassified sequences</taxon>
        <taxon>metagenomes</taxon>
        <taxon>organismal metagenomes</taxon>
    </lineage>
</organism>
<accession>A0A6C0KW64</accession>
<name>A0A6C0KW64_9ZZZZ</name>